<dbReference type="OrthoDB" id="1905464at2759"/>
<evidence type="ECO:0000313" key="2">
    <source>
        <dbReference type="Proteomes" id="UP000504608"/>
    </source>
</evidence>
<dbReference type="KEGG" id="cmax:111467931"/>
<dbReference type="AlphaFoldDB" id="A0A6J1HUI5"/>
<keyword evidence="2" id="KW-1185">Reference proteome</keyword>
<accession>A0A6J1HUI5</accession>
<dbReference type="Proteomes" id="UP000504608">
    <property type="component" value="Unplaced"/>
</dbReference>
<evidence type="ECO:0000256" key="1">
    <source>
        <dbReference type="ARBA" id="ARBA00009737"/>
    </source>
</evidence>
<organism evidence="2 3">
    <name type="scientific">Cucurbita maxima</name>
    <name type="common">Pumpkin</name>
    <name type="synonym">Winter squash</name>
    <dbReference type="NCBI Taxonomy" id="3661"/>
    <lineage>
        <taxon>Eukaryota</taxon>
        <taxon>Viridiplantae</taxon>
        <taxon>Streptophyta</taxon>
        <taxon>Embryophyta</taxon>
        <taxon>Tracheophyta</taxon>
        <taxon>Spermatophyta</taxon>
        <taxon>Magnoliopsida</taxon>
        <taxon>eudicotyledons</taxon>
        <taxon>Gunneridae</taxon>
        <taxon>Pentapetalae</taxon>
        <taxon>rosids</taxon>
        <taxon>fabids</taxon>
        <taxon>Cucurbitales</taxon>
        <taxon>Cucurbitaceae</taxon>
        <taxon>Cucurbiteae</taxon>
        <taxon>Cucurbita</taxon>
    </lineage>
</organism>
<dbReference type="InterPro" id="IPR008802">
    <property type="entry name" value="REF"/>
</dbReference>
<sequence length="178" mass="19608">MATRAEEGELKYLEFVLKAAFRAAMCSLKFYSYAKDWSGPLKFGVEAMEGTVKSVVGPLYIKLHDPSKEVLKFVDRKVDESVTTIDRLLPLMVKQVSSQAISTALQTPEVARNLASEIQRTGLKGTVSGIVKSVYTKYEPKVEQSAASAMHTLNQLPVFPTVAQAIVPTAALYTEKYN</sequence>
<gene>
    <name evidence="3" type="primary">LOC111467931</name>
</gene>
<proteinExistence type="inferred from homology"/>
<dbReference type="PANTHER" id="PTHR33732:SF9">
    <property type="entry name" value="REF_SRPP-LIKE PROTEIN OS05G0151300_LOC_OS05G05940"/>
    <property type="match status" value="1"/>
</dbReference>
<evidence type="ECO:0000313" key="3">
    <source>
        <dbReference type="RefSeq" id="XP_022968802.1"/>
    </source>
</evidence>
<dbReference type="GeneID" id="111467931"/>
<dbReference type="PANTHER" id="PTHR33732">
    <property type="entry name" value="REF/SRPP-LIKE PROTEIN OS05G0151300/LOC_OS05G05940"/>
    <property type="match status" value="1"/>
</dbReference>
<reference evidence="3" key="1">
    <citation type="submission" date="2025-08" db="UniProtKB">
        <authorList>
            <consortium name="RefSeq"/>
        </authorList>
    </citation>
    <scope>IDENTIFICATION</scope>
    <source>
        <tissue evidence="3">Young leaves</tissue>
    </source>
</reference>
<name>A0A6J1HUI5_CUCMA</name>
<dbReference type="Pfam" id="PF05755">
    <property type="entry name" value="REF"/>
    <property type="match status" value="1"/>
</dbReference>
<comment type="similarity">
    <text evidence="1">Belongs to the REF/SRPP family.</text>
</comment>
<protein>
    <submittedName>
        <fullName evidence="3">REF/SRPP-like protein At3g05500</fullName>
    </submittedName>
</protein>
<dbReference type="RefSeq" id="XP_022968802.1">
    <property type="nucleotide sequence ID" value="XM_023113034.1"/>
</dbReference>